<dbReference type="VEuPathDB" id="FungiDB:NCU07063"/>
<evidence type="ECO:0000256" key="8">
    <source>
        <dbReference type="SAM" id="MobiDB-lite"/>
    </source>
</evidence>
<dbReference type="PROSITE" id="PS00141">
    <property type="entry name" value="ASP_PROTEASE"/>
    <property type="match status" value="1"/>
</dbReference>
<evidence type="ECO:0000256" key="9">
    <source>
        <dbReference type="SAM" id="SignalP"/>
    </source>
</evidence>
<dbReference type="PANTHER" id="PTHR47966:SF65">
    <property type="entry name" value="ASPARTIC-TYPE ENDOPEPTIDASE"/>
    <property type="match status" value="1"/>
</dbReference>
<keyword evidence="2 7" id="KW-0645">Protease</keyword>
<dbReference type="OMA" id="ANCGEQI"/>
<feature type="compositionally biased region" description="Gly residues" evidence="8">
    <location>
        <begin position="499"/>
        <end position="517"/>
    </location>
</feature>
<dbReference type="CDD" id="cd05474">
    <property type="entry name" value="SAP_like"/>
    <property type="match status" value="1"/>
</dbReference>
<dbReference type="EMBL" id="CM002241">
    <property type="protein sequence ID" value="EAA31092.1"/>
    <property type="molecule type" value="Genomic_DNA"/>
</dbReference>
<evidence type="ECO:0000313" key="11">
    <source>
        <dbReference type="EMBL" id="EAA31092.1"/>
    </source>
</evidence>
<dbReference type="GO" id="GO:0004190">
    <property type="term" value="F:aspartic-type endopeptidase activity"/>
    <property type="evidence" value="ECO:0007669"/>
    <property type="project" value="UniProtKB-KW"/>
</dbReference>
<reference evidence="11 12" key="1">
    <citation type="journal article" date="2003" name="Nature">
        <title>The genome sequence of the filamentous fungus Neurospora crassa.</title>
        <authorList>
            <person name="Galagan J.E."/>
            <person name="Calvo S.E."/>
            <person name="Borkovich K.A."/>
            <person name="Selker E.U."/>
            <person name="Read N.D."/>
            <person name="Jaffe D."/>
            <person name="FitzHugh W."/>
            <person name="Ma L.J."/>
            <person name="Smirnov S."/>
            <person name="Purcell S."/>
            <person name="Rehman B."/>
            <person name="Elkins T."/>
            <person name="Engels R."/>
            <person name="Wang S."/>
            <person name="Nielsen C.B."/>
            <person name="Butler J."/>
            <person name="Endrizzi M."/>
            <person name="Qui D."/>
            <person name="Ianakiev P."/>
            <person name="Bell-Pedersen D."/>
            <person name="Nelson M.A."/>
            <person name="Werner-Washburne M."/>
            <person name="Selitrennikoff C.P."/>
            <person name="Kinsey J.A."/>
            <person name="Braun E.L."/>
            <person name="Zelter A."/>
            <person name="Schulte U."/>
            <person name="Kothe G.O."/>
            <person name="Jedd G."/>
            <person name="Mewes W."/>
            <person name="Staben C."/>
            <person name="Marcotte E."/>
            <person name="Greenberg D."/>
            <person name="Roy A."/>
            <person name="Foley K."/>
            <person name="Naylor J."/>
            <person name="Stange-Thomann N."/>
            <person name="Barrett R."/>
            <person name="Gnerre S."/>
            <person name="Kamal M."/>
            <person name="Kamvysselis M."/>
            <person name="Mauceli E."/>
            <person name="Bielke C."/>
            <person name="Rudd S."/>
            <person name="Frishman D."/>
            <person name="Krystofova S."/>
            <person name="Rasmussen C."/>
            <person name="Metzenberg R.L."/>
            <person name="Perkins D.D."/>
            <person name="Kroken S."/>
            <person name="Cogoni C."/>
            <person name="Macino G."/>
            <person name="Catcheside D."/>
            <person name="Li W."/>
            <person name="Pratt R.J."/>
            <person name="Osmani S.A."/>
            <person name="DeSouza C.P."/>
            <person name="Glass L."/>
            <person name="Orbach M.J."/>
            <person name="Berglund J.A."/>
            <person name="Voelker R."/>
            <person name="Yarden O."/>
            <person name="Plamann M."/>
            <person name="Seiler S."/>
            <person name="Dunlap J."/>
            <person name="Radford A."/>
            <person name="Aramayo R."/>
            <person name="Natvig D.O."/>
            <person name="Alex L.A."/>
            <person name="Mannhaupt G."/>
            <person name="Ebbole D.J."/>
            <person name="Freitag M."/>
            <person name="Paulsen I."/>
            <person name="Sachs M.S."/>
            <person name="Lander E.S."/>
            <person name="Nusbaum C."/>
            <person name="Birren B."/>
        </authorList>
    </citation>
    <scope>NUCLEOTIDE SEQUENCE [LARGE SCALE GENOMIC DNA]</scope>
    <source>
        <strain evidence="12">ATCC 24698 / 74-OR23-1A / CBS 708.71 / DSM 1257 / FGSC 987</strain>
    </source>
</reference>
<keyword evidence="3 9" id="KW-0732">Signal</keyword>
<feature type="domain" description="Peptidase A1" evidence="10">
    <location>
        <begin position="99"/>
        <end position="421"/>
    </location>
</feature>
<dbReference type="MEROPS" id="A01.082"/>
<dbReference type="RefSeq" id="XP_960328.1">
    <property type="nucleotide sequence ID" value="XM_955235.2"/>
</dbReference>
<dbReference type="FunFam" id="2.40.70.10:FF:000205">
    <property type="entry name" value="Acid protease"/>
    <property type="match status" value="1"/>
</dbReference>
<dbReference type="FunFam" id="2.40.70.10:FF:000207">
    <property type="entry name" value="Acid protease"/>
    <property type="match status" value="1"/>
</dbReference>
<keyword evidence="4 7" id="KW-0064">Aspartyl protease</keyword>
<dbReference type="InterPro" id="IPR033876">
    <property type="entry name" value="SAP-like"/>
</dbReference>
<dbReference type="KEGG" id="ncr:NCU07063"/>
<feature type="active site" evidence="6">
    <location>
        <position position="117"/>
    </location>
</feature>
<evidence type="ECO:0000259" key="10">
    <source>
        <dbReference type="PROSITE" id="PS51767"/>
    </source>
</evidence>
<evidence type="ECO:0000256" key="7">
    <source>
        <dbReference type="RuleBase" id="RU000454"/>
    </source>
</evidence>
<gene>
    <name evidence="11" type="ORF">NCU07063</name>
</gene>
<organism evidence="11 12">
    <name type="scientific">Neurospora crassa (strain ATCC 24698 / 74-OR23-1A / CBS 708.71 / DSM 1257 / FGSC 987)</name>
    <dbReference type="NCBI Taxonomy" id="367110"/>
    <lineage>
        <taxon>Eukaryota</taxon>
        <taxon>Fungi</taxon>
        <taxon>Dikarya</taxon>
        <taxon>Ascomycota</taxon>
        <taxon>Pezizomycotina</taxon>
        <taxon>Sordariomycetes</taxon>
        <taxon>Sordariomycetidae</taxon>
        <taxon>Sordariales</taxon>
        <taxon>Sordariaceae</taxon>
        <taxon>Neurospora</taxon>
    </lineage>
</organism>
<comment type="similarity">
    <text evidence="1 7">Belongs to the peptidase A1 family.</text>
</comment>
<dbReference type="InterPro" id="IPR021109">
    <property type="entry name" value="Peptidase_aspartic_dom_sf"/>
</dbReference>
<name>Q7S6G0_NEUCR</name>
<keyword evidence="12" id="KW-1185">Reference proteome</keyword>
<evidence type="ECO:0000256" key="6">
    <source>
        <dbReference type="PIRSR" id="PIRSR601461-1"/>
    </source>
</evidence>
<dbReference type="SUPFAM" id="SSF50630">
    <property type="entry name" value="Acid proteases"/>
    <property type="match status" value="1"/>
</dbReference>
<feature type="chain" id="PRO_5004291103" description="Peptidase A1 domain-containing protein" evidence="9">
    <location>
        <begin position="24"/>
        <end position="551"/>
    </location>
</feature>
<dbReference type="HOGENOM" id="CLU_013253_9_4_1"/>
<evidence type="ECO:0000313" key="12">
    <source>
        <dbReference type="Proteomes" id="UP000001805"/>
    </source>
</evidence>
<dbReference type="SMR" id="Q7S6G0"/>
<accession>Q7S6G0</accession>
<protein>
    <recommendedName>
        <fullName evidence="10">Peptidase A1 domain-containing protein</fullName>
    </recommendedName>
</protein>
<dbReference type="Pfam" id="PF00026">
    <property type="entry name" value="Asp"/>
    <property type="match status" value="1"/>
</dbReference>
<evidence type="ECO:0000256" key="5">
    <source>
        <dbReference type="ARBA" id="ARBA00022801"/>
    </source>
</evidence>
<dbReference type="PROSITE" id="PS51767">
    <property type="entry name" value="PEPTIDASE_A1"/>
    <property type="match status" value="1"/>
</dbReference>
<keyword evidence="5 7" id="KW-0378">Hydrolase</keyword>
<dbReference type="InterPro" id="IPR001969">
    <property type="entry name" value="Aspartic_peptidase_AS"/>
</dbReference>
<dbReference type="PANTHER" id="PTHR47966">
    <property type="entry name" value="BETA-SITE APP-CLEAVING ENZYME, ISOFORM A-RELATED"/>
    <property type="match status" value="1"/>
</dbReference>
<dbReference type="AlphaFoldDB" id="Q7S6G0"/>
<dbReference type="InterPro" id="IPR033121">
    <property type="entry name" value="PEPTIDASE_A1"/>
</dbReference>
<feature type="compositionally biased region" description="Low complexity" evidence="8">
    <location>
        <begin position="466"/>
        <end position="475"/>
    </location>
</feature>
<dbReference type="GO" id="GO:0031505">
    <property type="term" value="P:fungal-type cell wall organization"/>
    <property type="evidence" value="ECO:0000318"/>
    <property type="project" value="GO_Central"/>
</dbReference>
<dbReference type="GO" id="GO:0006508">
    <property type="term" value="P:proteolysis"/>
    <property type="evidence" value="ECO:0007669"/>
    <property type="project" value="UniProtKB-KW"/>
</dbReference>
<evidence type="ECO:0000256" key="3">
    <source>
        <dbReference type="ARBA" id="ARBA00022729"/>
    </source>
</evidence>
<dbReference type="InParanoid" id="Q7S6G0"/>
<dbReference type="Proteomes" id="UP000001805">
    <property type="component" value="Chromosome 5, Linkage Group VI"/>
</dbReference>
<feature type="region of interest" description="Disordered" evidence="8">
    <location>
        <begin position="38"/>
        <end position="93"/>
    </location>
</feature>
<evidence type="ECO:0000256" key="4">
    <source>
        <dbReference type="ARBA" id="ARBA00022750"/>
    </source>
</evidence>
<dbReference type="Gene3D" id="2.40.70.10">
    <property type="entry name" value="Acid Proteases"/>
    <property type="match status" value="2"/>
</dbReference>
<feature type="region of interest" description="Disordered" evidence="8">
    <location>
        <begin position="437"/>
        <end position="524"/>
    </location>
</feature>
<feature type="active site" evidence="6">
    <location>
        <position position="310"/>
    </location>
</feature>
<evidence type="ECO:0000256" key="2">
    <source>
        <dbReference type="ARBA" id="ARBA00022670"/>
    </source>
</evidence>
<proteinExistence type="inferred from homology"/>
<feature type="compositionally biased region" description="Low complexity" evidence="8">
    <location>
        <begin position="46"/>
        <end position="62"/>
    </location>
</feature>
<dbReference type="GO" id="GO:0005576">
    <property type="term" value="C:extracellular region"/>
    <property type="evidence" value="ECO:0000318"/>
    <property type="project" value="GO_Central"/>
</dbReference>
<dbReference type="OrthoDB" id="771136at2759"/>
<dbReference type="InterPro" id="IPR001461">
    <property type="entry name" value="Aspartic_peptidase_A1"/>
</dbReference>
<dbReference type="PRINTS" id="PR00792">
    <property type="entry name" value="PEPSIN"/>
</dbReference>
<dbReference type="GO" id="GO:0009277">
    <property type="term" value="C:fungal-type cell wall"/>
    <property type="evidence" value="ECO:0000318"/>
    <property type="project" value="GO_Central"/>
</dbReference>
<feature type="signal peptide" evidence="9">
    <location>
        <begin position="1"/>
        <end position="23"/>
    </location>
</feature>
<dbReference type="PaxDb" id="5141-EFNCRP00000006916"/>
<sequence>MLPVPLTTLSLYVVALLSPPAAAGVLASATTKLPIKLPISPAQGHRSSTAASPSLTSRSSSSGNGFIRASVHAAHGAPPKLRRRQEDEGLKNQNLGTTYTIDIDIGTPPQTVTLILDTGSPDLWVNPQCETSGQEKYCNSFRQFDYTKSKTIQDTGAADILKYGKGNVTIEYVTDDVIIGSAKIKSQILGIGFESIDIPLGILGLSPSVSPDGTSPYPYLLDSMASQGIISSRAFSLDLRSIDNPSGAIIFGGVDLGKFSGSLAKLPMLDPSQTPAGVDRYWIVLSGVGMTYPDGEEVESEEIGVPVFLDSGGTLSRLPETIFQAIGDSFPGSQYDPESGFYIVDCAVAEQAGSVDFIFGSSGSRSSKKIRVPYGDFVWEVQTGVCVVGVLPTDDEPVFGDSFLRAAYVVFDQDNRNLHLAQAANCGEQIVEIGSGQDAVPSSTGKCKDGSAGSTKTAGGGGLDVTATRAPTRTAGGSGPAVTNSDFGPGPAGTRVSTGGIGLPTGTGGGGGSGDGNGNNDDDDSAASGLDVGVTAAAVLAGLNMLIVWLL</sequence>
<dbReference type="GeneID" id="3876477"/>
<evidence type="ECO:0000256" key="1">
    <source>
        <dbReference type="ARBA" id="ARBA00007447"/>
    </source>
</evidence>